<feature type="signal peptide" evidence="4">
    <location>
        <begin position="1"/>
        <end position="18"/>
    </location>
</feature>
<accession>A0A7S4R7P9</accession>
<protein>
    <recommendedName>
        <fullName evidence="6">Aspartate racemase</fullName>
    </recommendedName>
</protein>
<dbReference type="InterPro" id="IPR015942">
    <property type="entry name" value="Asp/Glu/hydantoin_racemase"/>
</dbReference>
<dbReference type="Pfam" id="PF01177">
    <property type="entry name" value="Asp_Glu_race"/>
    <property type="match status" value="1"/>
</dbReference>
<dbReference type="PROSITE" id="PS00924">
    <property type="entry name" value="ASP_GLU_RACEMASE_2"/>
    <property type="match status" value="1"/>
</dbReference>
<reference evidence="5" key="1">
    <citation type="submission" date="2021-01" db="EMBL/GenBank/DDBJ databases">
        <authorList>
            <person name="Corre E."/>
            <person name="Pelletier E."/>
            <person name="Niang G."/>
            <person name="Scheremetjew M."/>
            <person name="Finn R."/>
            <person name="Kale V."/>
            <person name="Holt S."/>
            <person name="Cochrane G."/>
            <person name="Meng A."/>
            <person name="Brown T."/>
            <person name="Cohen L."/>
        </authorList>
    </citation>
    <scope>NUCLEOTIDE SEQUENCE</scope>
    <source>
        <strain evidence="5">GSO104</strain>
    </source>
</reference>
<dbReference type="AlphaFoldDB" id="A0A7S4R7P9"/>
<evidence type="ECO:0000256" key="4">
    <source>
        <dbReference type="SAM" id="SignalP"/>
    </source>
</evidence>
<evidence type="ECO:0000256" key="3">
    <source>
        <dbReference type="SAM" id="MobiDB-lite"/>
    </source>
</evidence>
<evidence type="ECO:0000256" key="2">
    <source>
        <dbReference type="ARBA" id="ARBA00023235"/>
    </source>
</evidence>
<sequence length="329" mass="36836">MLVFFILYVLFCTCMCLAIHNPSEAQYHRSFRIKKQEQNMDNSPTRDQAASSVDSKDENWEKLTSKRLTDKTVGILGGLGPEATVHFLSRILARTVDLYHASIDQQHIPIIIQHNPTVPNRNDAIDGVGTNCGPHLRDMTSSLVKSGAVDFIVLACNTAHAFQSYIEEGCEKKVPFVSMIDVTCNEVAKRMNIRGSDNNGRKRKCGILAGGGCIRANLFQNSLLQRHIEPIIPSPSNQELMQSIIYRIKAGDKGMNVLNDFIKVIQELKEEKGCECIVVGCTELPLIWEKCLDMYNGVKIDDFVDSTDVMVDTLIRISKNDLELNSFLN</sequence>
<evidence type="ECO:0000313" key="5">
    <source>
        <dbReference type="EMBL" id="CAE4606043.1"/>
    </source>
</evidence>
<organism evidence="5">
    <name type="scientific">Ditylum brightwellii</name>
    <dbReference type="NCBI Taxonomy" id="49249"/>
    <lineage>
        <taxon>Eukaryota</taxon>
        <taxon>Sar</taxon>
        <taxon>Stramenopiles</taxon>
        <taxon>Ochrophyta</taxon>
        <taxon>Bacillariophyta</taxon>
        <taxon>Mediophyceae</taxon>
        <taxon>Lithodesmiophycidae</taxon>
        <taxon>Lithodesmiales</taxon>
        <taxon>Lithodesmiaceae</taxon>
        <taxon>Ditylum</taxon>
    </lineage>
</organism>
<evidence type="ECO:0008006" key="6">
    <source>
        <dbReference type="Google" id="ProtNLM"/>
    </source>
</evidence>
<dbReference type="InterPro" id="IPR004380">
    <property type="entry name" value="Asp_race"/>
</dbReference>
<dbReference type="Gene3D" id="3.40.50.1860">
    <property type="match status" value="2"/>
</dbReference>
<dbReference type="NCBIfam" id="TIGR00035">
    <property type="entry name" value="asp_race"/>
    <property type="match status" value="1"/>
</dbReference>
<dbReference type="GO" id="GO:0047661">
    <property type="term" value="F:amino-acid racemase activity"/>
    <property type="evidence" value="ECO:0007669"/>
    <property type="project" value="InterPro"/>
</dbReference>
<keyword evidence="2" id="KW-0413">Isomerase</keyword>
<dbReference type="PROSITE" id="PS00923">
    <property type="entry name" value="ASP_GLU_RACEMASE_1"/>
    <property type="match status" value="1"/>
</dbReference>
<feature type="compositionally biased region" description="Polar residues" evidence="3">
    <location>
        <begin position="39"/>
        <end position="53"/>
    </location>
</feature>
<dbReference type="InterPro" id="IPR018187">
    <property type="entry name" value="Asp/Glu_racemase_AS_1"/>
</dbReference>
<proteinExistence type="inferred from homology"/>
<name>A0A7S4R7P9_9STRA</name>
<feature type="region of interest" description="Disordered" evidence="3">
    <location>
        <begin position="36"/>
        <end position="58"/>
    </location>
</feature>
<dbReference type="PANTHER" id="PTHR21198">
    <property type="entry name" value="GLUTAMATE RACEMASE"/>
    <property type="match status" value="1"/>
</dbReference>
<dbReference type="SUPFAM" id="SSF53681">
    <property type="entry name" value="Aspartate/glutamate racemase"/>
    <property type="match status" value="2"/>
</dbReference>
<evidence type="ECO:0000256" key="1">
    <source>
        <dbReference type="ARBA" id="ARBA00007847"/>
    </source>
</evidence>
<dbReference type="InterPro" id="IPR033134">
    <property type="entry name" value="Asp/Glu_racemase_AS_2"/>
</dbReference>
<gene>
    <name evidence="5" type="ORF">DBRI00130_LOCUS14307</name>
</gene>
<dbReference type="PANTHER" id="PTHR21198:SF7">
    <property type="entry name" value="ASPARTATE-GLUTAMATE RACEMASE FAMILY"/>
    <property type="match status" value="1"/>
</dbReference>
<keyword evidence="4" id="KW-0732">Signal</keyword>
<feature type="chain" id="PRO_5031410910" description="Aspartate racemase" evidence="4">
    <location>
        <begin position="19"/>
        <end position="329"/>
    </location>
</feature>
<dbReference type="EMBL" id="HBNS01017907">
    <property type="protein sequence ID" value="CAE4606043.1"/>
    <property type="molecule type" value="Transcribed_RNA"/>
</dbReference>
<dbReference type="InterPro" id="IPR001920">
    <property type="entry name" value="Asp/Glu_race"/>
</dbReference>
<comment type="similarity">
    <text evidence="1">Belongs to the aspartate/glutamate racemases family.</text>
</comment>